<evidence type="ECO:0008006" key="5">
    <source>
        <dbReference type="Google" id="ProtNLM"/>
    </source>
</evidence>
<keyword evidence="2" id="KW-1133">Transmembrane helix</keyword>
<dbReference type="RefSeq" id="WP_106291486.1">
    <property type="nucleotide sequence ID" value="NZ_CAWNTC010000211.1"/>
</dbReference>
<evidence type="ECO:0000313" key="3">
    <source>
        <dbReference type="EMBL" id="PSB00706.1"/>
    </source>
</evidence>
<keyword evidence="4" id="KW-1185">Reference proteome</keyword>
<dbReference type="AlphaFoldDB" id="A0A2T1BXG6"/>
<evidence type="ECO:0000313" key="4">
    <source>
        <dbReference type="Proteomes" id="UP000238762"/>
    </source>
</evidence>
<feature type="region of interest" description="Disordered" evidence="1">
    <location>
        <begin position="28"/>
        <end position="56"/>
    </location>
</feature>
<evidence type="ECO:0000256" key="2">
    <source>
        <dbReference type="SAM" id="Phobius"/>
    </source>
</evidence>
<proteinExistence type="predicted"/>
<feature type="transmembrane region" description="Helical" evidence="2">
    <location>
        <begin position="67"/>
        <end position="92"/>
    </location>
</feature>
<gene>
    <name evidence="3" type="ORF">C7B64_22175</name>
</gene>
<organism evidence="3 4">
    <name type="scientific">Merismopedia glauca CCAP 1448/3</name>
    <dbReference type="NCBI Taxonomy" id="1296344"/>
    <lineage>
        <taxon>Bacteria</taxon>
        <taxon>Bacillati</taxon>
        <taxon>Cyanobacteriota</taxon>
        <taxon>Cyanophyceae</taxon>
        <taxon>Synechococcales</taxon>
        <taxon>Merismopediaceae</taxon>
        <taxon>Merismopedia</taxon>
    </lineage>
</organism>
<sequence>MRIKDWQEFLVPVNQLWREWRGQQMLVSSTSEAETSNGVSSAEELEPKTTAEENGVNPRMFKPRIAFGGWTAFWLSLTVIMSTTSMAGYWLLTSPPATTDCQNNSLLMSDGEKLYCAQKKAESGKLKDIQAGMAIAINLPQDHPLYNEGQRLIGEWSLDLLRLGQEKVDKGDMKAATAIVKQIPAQSLHYQEVQAKTKRWQKQWQSGSEIEKNFQTAIEAQRWEIARQEVDNLYDSSSDYWRFQTREKLLAQLVAEREGWQLLKRARESAKYQNLGDISAAITLSNRIKPKTHARTLAQTDRNQWSQVVLKAVALKYQQQDFTSAIALAKQVPKDVPVAGLAKDWLALSQASQKAQTKQDSDLLKALSALRQIRPESPLYKQAQAKIAIWKQQLQSYTQQHLA</sequence>
<comment type="caution">
    <text evidence="3">The sequence shown here is derived from an EMBL/GenBank/DDBJ whole genome shotgun (WGS) entry which is preliminary data.</text>
</comment>
<keyword evidence="2" id="KW-0472">Membrane</keyword>
<keyword evidence="2" id="KW-0812">Transmembrane</keyword>
<reference evidence="3 4" key="1">
    <citation type="submission" date="2018-02" db="EMBL/GenBank/DDBJ databases">
        <authorList>
            <person name="Cohen D.B."/>
            <person name="Kent A.D."/>
        </authorList>
    </citation>
    <scope>NUCLEOTIDE SEQUENCE [LARGE SCALE GENOMIC DNA]</scope>
    <source>
        <strain evidence="3 4">CCAP 1448/3</strain>
    </source>
</reference>
<reference evidence="3 4" key="2">
    <citation type="submission" date="2018-03" db="EMBL/GenBank/DDBJ databases">
        <title>The ancient ancestry and fast evolution of plastids.</title>
        <authorList>
            <person name="Moore K.R."/>
            <person name="Magnabosco C."/>
            <person name="Momper L."/>
            <person name="Gold D.A."/>
            <person name="Bosak T."/>
            <person name="Fournier G.P."/>
        </authorList>
    </citation>
    <scope>NUCLEOTIDE SEQUENCE [LARGE SCALE GENOMIC DNA]</scope>
    <source>
        <strain evidence="3 4">CCAP 1448/3</strain>
    </source>
</reference>
<dbReference type="Proteomes" id="UP000238762">
    <property type="component" value="Unassembled WGS sequence"/>
</dbReference>
<accession>A0A2T1BXG6</accession>
<protein>
    <recommendedName>
        <fullName evidence="5">Chromosome segregation ATPase</fullName>
    </recommendedName>
</protein>
<feature type="compositionally biased region" description="Polar residues" evidence="1">
    <location>
        <begin position="28"/>
        <end position="40"/>
    </location>
</feature>
<name>A0A2T1BXG6_9CYAN</name>
<evidence type="ECO:0000256" key="1">
    <source>
        <dbReference type="SAM" id="MobiDB-lite"/>
    </source>
</evidence>
<dbReference type="EMBL" id="PVWJ01000170">
    <property type="protein sequence ID" value="PSB00706.1"/>
    <property type="molecule type" value="Genomic_DNA"/>
</dbReference>
<dbReference type="OrthoDB" id="503367at2"/>